<protein>
    <submittedName>
        <fullName evidence="1">Uncharacterized protein</fullName>
    </submittedName>
</protein>
<dbReference type="OMA" id="LCIEHVR"/>
<organism evidence="1 2">
    <name type="scientific">Thalassiosira oceanica</name>
    <name type="common">Marine diatom</name>
    <dbReference type="NCBI Taxonomy" id="159749"/>
    <lineage>
        <taxon>Eukaryota</taxon>
        <taxon>Sar</taxon>
        <taxon>Stramenopiles</taxon>
        <taxon>Ochrophyta</taxon>
        <taxon>Bacillariophyta</taxon>
        <taxon>Coscinodiscophyceae</taxon>
        <taxon>Thalassiosirophycidae</taxon>
        <taxon>Thalassiosirales</taxon>
        <taxon>Thalassiosiraceae</taxon>
        <taxon>Thalassiosira</taxon>
    </lineage>
</organism>
<dbReference type="eggNOG" id="ENOG502T7RW">
    <property type="taxonomic scope" value="Eukaryota"/>
</dbReference>
<accession>K0SLK5</accession>
<proteinExistence type="predicted"/>
<dbReference type="Proteomes" id="UP000266841">
    <property type="component" value="Unassembled WGS sequence"/>
</dbReference>
<dbReference type="EMBL" id="AGNL01023027">
    <property type="protein sequence ID" value="EJK59372.1"/>
    <property type="molecule type" value="Genomic_DNA"/>
</dbReference>
<keyword evidence="2" id="KW-1185">Reference proteome</keyword>
<dbReference type="AlphaFoldDB" id="K0SLK5"/>
<dbReference type="OrthoDB" id="10530118at2759"/>
<comment type="caution">
    <text evidence="1">The sequence shown here is derived from an EMBL/GenBank/DDBJ whole genome shotgun (WGS) entry which is preliminary data.</text>
</comment>
<reference evidence="1 2" key="1">
    <citation type="journal article" date="2012" name="Genome Biol.">
        <title>Genome and low-iron response of an oceanic diatom adapted to chronic iron limitation.</title>
        <authorList>
            <person name="Lommer M."/>
            <person name="Specht M."/>
            <person name="Roy A.S."/>
            <person name="Kraemer L."/>
            <person name="Andreson R."/>
            <person name="Gutowska M.A."/>
            <person name="Wolf J."/>
            <person name="Bergner S.V."/>
            <person name="Schilhabel M.B."/>
            <person name="Klostermeier U.C."/>
            <person name="Beiko R.G."/>
            <person name="Rosenstiel P."/>
            <person name="Hippler M."/>
            <person name="Laroche J."/>
        </authorList>
    </citation>
    <scope>NUCLEOTIDE SEQUENCE [LARGE SCALE GENOMIC DNA]</scope>
    <source>
        <strain evidence="1 2">CCMP1005</strain>
    </source>
</reference>
<evidence type="ECO:0000313" key="2">
    <source>
        <dbReference type="Proteomes" id="UP000266841"/>
    </source>
</evidence>
<evidence type="ECO:0000313" key="1">
    <source>
        <dbReference type="EMBL" id="EJK59372.1"/>
    </source>
</evidence>
<gene>
    <name evidence="1" type="ORF">THAOC_20421</name>
</gene>
<name>K0SLK5_THAOC</name>
<sequence length="190" mass="20689">MNNRRPILPSQYGTIQSRCAAMTALFMTMLLLCIEHVRAFASQYHITANDAMLLASAASSLTRKLSRSYIVVPNVAQIAKKEGSGSSTKLNAWSIPAMSMPAMPAIPTSRETGINTLGSWYTKVDPTTPAPQYEHEDYEASYFSSPTDDWPSKSDIEGAAARSVHSPARTRGPLRGLRNVAGRVKDILVS</sequence>